<gene>
    <name evidence="1" type="ORF">dsat_2155</name>
</gene>
<dbReference type="eggNOG" id="COG1683">
    <property type="taxonomic scope" value="Bacteria"/>
</dbReference>
<dbReference type="InterPro" id="IPR007553">
    <property type="entry name" value="2-thiour_desulf"/>
</dbReference>
<proteinExistence type="predicted"/>
<keyword evidence="2" id="KW-1185">Reference proteome</keyword>
<dbReference type="Pfam" id="PF04463">
    <property type="entry name" value="2-thiour_desulf"/>
    <property type="match status" value="1"/>
</dbReference>
<dbReference type="OrthoDB" id="495783at2"/>
<reference evidence="1 2" key="1">
    <citation type="journal article" date="2013" name="Genome Announc.">
        <title>Draft genome sequences for three mercury-methylating, sulfate-reducing bacteria.</title>
        <authorList>
            <person name="Brown S.D."/>
            <person name="Hurt R.A.Jr."/>
            <person name="Gilmour C.C."/>
            <person name="Elias D.A."/>
        </authorList>
    </citation>
    <scope>NUCLEOTIDE SEQUENCE [LARGE SCALE GENOMIC DNA]</scope>
    <source>
        <strain evidence="1 2">DSM 16529</strain>
    </source>
</reference>
<dbReference type="Proteomes" id="UP000014975">
    <property type="component" value="Unassembled WGS sequence"/>
</dbReference>
<evidence type="ECO:0000313" key="2">
    <source>
        <dbReference type="Proteomes" id="UP000014975"/>
    </source>
</evidence>
<sequence>MRQKPLVVISACLAGQRTRYNAALIHSQRLIDFLTERFRLFPVCPEVEAGLPVPREPINLHGSPLAPSLIGVQTGADYTFRVTERCLEILDHLEHDPPSGMVLKSRSPTCAAVTPIPVHDTMARPSGQALGVFARLARRRFPDVPVADERILSFSPALDGFARVVGAKAYTEAAPPEENS</sequence>
<organism evidence="1 2">
    <name type="scientific">Alkalidesulfovibrio alkalitolerans DSM 16529</name>
    <dbReference type="NCBI Taxonomy" id="1121439"/>
    <lineage>
        <taxon>Bacteria</taxon>
        <taxon>Pseudomonadati</taxon>
        <taxon>Thermodesulfobacteriota</taxon>
        <taxon>Desulfovibrionia</taxon>
        <taxon>Desulfovibrionales</taxon>
        <taxon>Desulfovibrionaceae</taxon>
        <taxon>Alkalidesulfovibrio</taxon>
    </lineage>
</organism>
<dbReference type="PATRIC" id="fig|1121439.3.peg.542"/>
<dbReference type="EMBL" id="ATHI01000004">
    <property type="protein sequence ID" value="EPR35454.1"/>
    <property type="molecule type" value="Genomic_DNA"/>
</dbReference>
<evidence type="ECO:0000313" key="1">
    <source>
        <dbReference type="EMBL" id="EPR35454.1"/>
    </source>
</evidence>
<comment type="caution">
    <text evidence="1">The sequence shown here is derived from an EMBL/GenBank/DDBJ whole genome shotgun (WGS) entry which is preliminary data.</text>
</comment>
<dbReference type="PANTHER" id="PTHR30087:SF0">
    <property type="entry name" value="INNER MEMBRANE PROTEIN"/>
    <property type="match status" value="1"/>
</dbReference>
<dbReference type="AlphaFoldDB" id="S7UN73"/>
<name>S7UN73_9BACT</name>
<protein>
    <submittedName>
        <fullName evidence="1">Uncharacterized protein</fullName>
    </submittedName>
</protein>
<dbReference type="RefSeq" id="WP_020886041.1">
    <property type="nucleotide sequence ID" value="NZ_ATHI01000004.1"/>
</dbReference>
<dbReference type="STRING" id="1121439.dsat_2155"/>
<accession>S7UN73</accession>
<dbReference type="PANTHER" id="PTHR30087">
    <property type="entry name" value="INNER MEMBRANE PROTEIN"/>
    <property type="match status" value="1"/>
</dbReference>